<dbReference type="AlphaFoldDB" id="A0A5B2TKF3"/>
<gene>
    <name evidence="1" type="ORF">F0Q34_04510</name>
</gene>
<keyword evidence="2" id="KW-1185">Reference proteome</keyword>
<dbReference type="EMBL" id="VUKA01000001">
    <property type="protein sequence ID" value="KAA2214946.1"/>
    <property type="molecule type" value="Genomic_DNA"/>
</dbReference>
<protein>
    <submittedName>
        <fullName evidence="1">Uncharacterized protein</fullName>
    </submittedName>
</protein>
<evidence type="ECO:0000313" key="1">
    <source>
        <dbReference type="EMBL" id="KAA2214946.1"/>
    </source>
</evidence>
<evidence type="ECO:0000313" key="2">
    <source>
        <dbReference type="Proteomes" id="UP000322110"/>
    </source>
</evidence>
<name>A0A5B2TKF3_9PROT</name>
<reference evidence="1 2" key="1">
    <citation type="journal article" date="2015" name="Int. J. Syst. Evol. Microbiol.">
        <title>Roseomonas oryzae sp. nov., isolated from paddy rhizosphere soil.</title>
        <authorList>
            <person name="Ramaprasad E.V."/>
            <person name="Sasikala Ch."/>
            <person name="Ramana Ch.V."/>
        </authorList>
    </citation>
    <scope>NUCLEOTIDE SEQUENCE [LARGE SCALE GENOMIC DNA]</scope>
    <source>
        <strain evidence="1 2">KCTC 42542</strain>
    </source>
</reference>
<dbReference type="Proteomes" id="UP000322110">
    <property type="component" value="Unassembled WGS sequence"/>
</dbReference>
<proteinExistence type="predicted"/>
<sequence length="529" mass="57194">MGLALGLILLQAGHPARAQPDAPLDPRAGAASEQLARCDGSSAGIAGAPGRDLSLSLDELLPFAREILAKRDVQVRPGGRGKPWRVELHLRNLRDLPAPEGNPQTIYLSGEDASAVLLDRRSAIRSLWRVDEATVKAADIAYDVRHGKGDAPPFLDHLGLEVELPDYRPLRLYADRHSGFAAVALESRPSSGLPPHRIYAIAGTHVFEHRDFRSWASGLTFGRAQASSTAALAMIRDAADYAGDLRDGGEVFVTGQSQGGLTAQGVGFLLQSFLDTRPGPKHLAHVVSWGGVGAQEALLHMMAAQRDGKARGFGAELERHWAATDPRYAAAAEVWQAVARRWAAVPAEGALPYLRATMGRMRVLGYFFEIDLFARAGTFPGTTLAFPTALILPDNCDLTVVEALFGIGAGRFGVRLESHFLKGYRRAVERGAIAVARPALPAKWDWVMDMLPVVEPLGYAWLETLYLDGPAASPANWQRCMAAPRWLTPANRFCRESWWPGCAPEPGENRWCLVRDAPPGSVSPIGAAP</sequence>
<accession>A0A5B2TKF3</accession>
<organism evidence="1 2">
    <name type="scientific">Teichococcus oryzae</name>
    <dbReference type="NCBI Taxonomy" id="1608942"/>
    <lineage>
        <taxon>Bacteria</taxon>
        <taxon>Pseudomonadati</taxon>
        <taxon>Pseudomonadota</taxon>
        <taxon>Alphaproteobacteria</taxon>
        <taxon>Acetobacterales</taxon>
        <taxon>Roseomonadaceae</taxon>
        <taxon>Roseomonas</taxon>
    </lineage>
</organism>
<comment type="caution">
    <text evidence="1">The sequence shown here is derived from an EMBL/GenBank/DDBJ whole genome shotgun (WGS) entry which is preliminary data.</text>
</comment>
<dbReference type="OrthoDB" id="7242207at2"/>
<dbReference type="RefSeq" id="WP_149810900.1">
    <property type="nucleotide sequence ID" value="NZ_VUKA01000001.1"/>
</dbReference>